<keyword evidence="1" id="KW-1133">Transmembrane helix</keyword>
<dbReference type="Proteomes" id="UP000509383">
    <property type="component" value="Chromosome"/>
</dbReference>
<evidence type="ECO:0000313" key="3">
    <source>
        <dbReference type="EMBL" id="GJN55953.1"/>
    </source>
</evidence>
<keyword evidence="1" id="KW-0472">Membrane</keyword>
<dbReference type="Pfam" id="PF03929">
    <property type="entry name" value="PepSY_TM"/>
    <property type="match status" value="1"/>
</dbReference>
<accession>A0A6J4E558</accession>
<evidence type="ECO:0000313" key="5">
    <source>
        <dbReference type="Proteomes" id="UP001054892"/>
    </source>
</evidence>
<keyword evidence="5" id="KW-1185">Reference proteome</keyword>
<proteinExistence type="predicted"/>
<feature type="transmembrane region" description="Helical" evidence="1">
    <location>
        <begin position="201"/>
        <end position="228"/>
    </location>
</feature>
<feature type="transmembrane region" description="Helical" evidence="1">
    <location>
        <begin position="456"/>
        <end position="477"/>
    </location>
</feature>
<feature type="transmembrane region" description="Helical" evidence="1">
    <location>
        <begin position="12"/>
        <end position="35"/>
    </location>
</feature>
<dbReference type="PANTHER" id="PTHR34219:SF6">
    <property type="entry name" value="BLR3280 PROTEIN"/>
    <property type="match status" value="1"/>
</dbReference>
<organism evidence="2 4">
    <name type="scientific">Pseudomonas tohonis</name>
    <dbReference type="NCBI Taxonomy" id="2725477"/>
    <lineage>
        <taxon>Bacteria</taxon>
        <taxon>Pseudomonadati</taxon>
        <taxon>Pseudomonadota</taxon>
        <taxon>Gammaproteobacteria</taxon>
        <taxon>Pseudomonadales</taxon>
        <taxon>Pseudomonadaceae</taxon>
        <taxon>Pseudomonas</taxon>
    </lineage>
</organism>
<name>A0A6J4E558_9PSED</name>
<protein>
    <recommendedName>
        <fullName evidence="6">Sodium:proline symporter</fullName>
    </recommendedName>
</protein>
<dbReference type="PANTHER" id="PTHR34219">
    <property type="entry name" value="IRON-REGULATED INNER MEMBRANE PROTEIN-RELATED"/>
    <property type="match status" value="1"/>
</dbReference>
<dbReference type="KEGG" id="ptw:TUM18999_31980"/>
<evidence type="ECO:0000313" key="2">
    <source>
        <dbReference type="EMBL" id="BCG25007.1"/>
    </source>
</evidence>
<dbReference type="EMBL" id="AP023189">
    <property type="protein sequence ID" value="BCG25007.1"/>
    <property type="molecule type" value="Genomic_DNA"/>
</dbReference>
<dbReference type="EMBL" id="BQKM01000023">
    <property type="protein sequence ID" value="GJN55953.1"/>
    <property type="molecule type" value="Genomic_DNA"/>
</dbReference>
<feature type="transmembrane region" description="Helical" evidence="1">
    <location>
        <begin position="249"/>
        <end position="267"/>
    </location>
</feature>
<sequence>MKRHLYLWHRWLGIGLCLFMALWFVSGMVMLFVGYPKLTQAERLAPLPPLAAGCCVEPAVALKATGRSEAPLSLRLTSIAGEPRYLLGYRDANLAVDARDGSLLAPQGPLQALASARQFSGAEAHYVDEVNEDLWSHSRALDADRPLHKVRVDDAARSLLYVSSRTGEVVRDASRAERAWNYLGAWLHWLYPLRGGVLDGIWANIVIYLSLAATAMAVLGAVVGLLRWRFSRPYRSGSRSPYPAGFARWHHLTGLGFGLLLIAWIFSGLMSMRPWHLTEGRSPLAARDFQGGELQAGAFKVGVDEALQRFREAGLEPAELQWRMLGGVAYLGALDARGDSRVLPLAETGPALAQLPRGTLEAAAPRPAAQATWLEAYDAYYYPRGEASMYGGQPKRLPLLRLAFDDPGHSWVHIDPHSGAVLDVLDDNRRAGRWLFNLLHSWDWQPLLERPLLREVLIIAFSLGGLAISVSGVVIGWRRLRPKRRALRPPAVSRGLMRQH</sequence>
<evidence type="ECO:0000313" key="4">
    <source>
        <dbReference type="Proteomes" id="UP000509383"/>
    </source>
</evidence>
<dbReference type="Proteomes" id="UP001054892">
    <property type="component" value="Unassembled WGS sequence"/>
</dbReference>
<reference evidence="2 4" key="1">
    <citation type="submission" date="2020-05" db="EMBL/GenBank/DDBJ databases">
        <title>Characterization of novel class B3 metallo-beta-lactamase from novel Pseudomonas species.</title>
        <authorList>
            <person name="Yamada K."/>
            <person name="Aoki K."/>
            <person name="Ishii Y."/>
        </authorList>
    </citation>
    <scope>NUCLEOTIDE SEQUENCE [LARGE SCALE GENOMIC DNA]</scope>
    <source>
        <strain evidence="2 4">TUM18999</strain>
        <strain evidence="3 5">TUM20286</strain>
    </source>
</reference>
<dbReference type="AlphaFoldDB" id="A0A6J4E558"/>
<dbReference type="RefSeq" id="WP_173179919.1">
    <property type="nucleotide sequence ID" value="NZ_AP023189.1"/>
</dbReference>
<evidence type="ECO:0008006" key="6">
    <source>
        <dbReference type="Google" id="ProtNLM"/>
    </source>
</evidence>
<gene>
    <name evidence="2" type="ORF">TUM18999_31980</name>
    <name evidence="3" type="ORF">TUM20286_57050</name>
</gene>
<evidence type="ECO:0000256" key="1">
    <source>
        <dbReference type="SAM" id="Phobius"/>
    </source>
</evidence>
<keyword evidence="1" id="KW-0812">Transmembrane</keyword>
<dbReference type="InterPro" id="IPR005625">
    <property type="entry name" value="PepSY-ass_TM"/>
</dbReference>